<organism evidence="1 2">
    <name type="scientific">Zymoseptoria tritici (strain ST99CH_3D7)</name>
    <dbReference type="NCBI Taxonomy" id="1276538"/>
    <lineage>
        <taxon>Eukaryota</taxon>
        <taxon>Fungi</taxon>
        <taxon>Dikarya</taxon>
        <taxon>Ascomycota</taxon>
        <taxon>Pezizomycotina</taxon>
        <taxon>Dothideomycetes</taxon>
        <taxon>Dothideomycetidae</taxon>
        <taxon>Mycosphaerellales</taxon>
        <taxon>Mycosphaerellaceae</taxon>
        <taxon>Zymoseptoria</taxon>
    </lineage>
</organism>
<dbReference type="GO" id="GO:0005737">
    <property type="term" value="C:cytoplasm"/>
    <property type="evidence" value="ECO:0007669"/>
    <property type="project" value="TreeGrafter"/>
</dbReference>
<dbReference type="InterPro" id="IPR019410">
    <property type="entry name" value="Methyltransf_16"/>
</dbReference>
<dbReference type="Proteomes" id="UP000215127">
    <property type="component" value="Chromosome 4"/>
</dbReference>
<proteinExistence type="predicted"/>
<dbReference type="Gene3D" id="3.40.50.150">
    <property type="entry name" value="Vaccinia Virus protein VP39"/>
    <property type="match status" value="1"/>
</dbReference>
<name>A0A1X7RQY4_ZYMT9</name>
<dbReference type="PANTHER" id="PTHR14614">
    <property type="entry name" value="HEPATOCELLULAR CARCINOMA-ASSOCIATED ANTIGEN"/>
    <property type="match status" value="1"/>
</dbReference>
<dbReference type="AlphaFoldDB" id="A0A1X7RQY4"/>
<protein>
    <submittedName>
        <fullName evidence="1">Uncharacterized protein</fullName>
    </submittedName>
</protein>
<sequence length="280" mass="31209">MSLTDLISVVPLDGEEEEAEDIFAFAAGLIFPGDTRIVHGDERSVIVYRSQRFGDIELRNADPQSEDERRLYAHYLWNAGLKMAELISSEEDARWSVKGHRVLELGAGVGLTGIVACLAGAQEVVISDYPATALIENIERNTQKAIPPELSSKYSVQGYEWGDCASSFATSNRHSFSRIVAADCYWMPNEHNNLVTSMLHLLDDSSEARVLAIAGFHTGRANLAGFFDEAEEQGLEVEEIFEEDVAGMRRDWASERDGGIENQVERKRWLVIAVLKRRSS</sequence>
<dbReference type="EMBL" id="LT853695">
    <property type="protein sequence ID" value="SMQ49806.1"/>
    <property type="molecule type" value="Genomic_DNA"/>
</dbReference>
<reference evidence="1 2" key="1">
    <citation type="submission" date="2016-06" db="EMBL/GenBank/DDBJ databases">
        <authorList>
            <person name="Kjaerup R.B."/>
            <person name="Dalgaard T.S."/>
            <person name="Juul-Madsen H.R."/>
        </authorList>
    </citation>
    <scope>NUCLEOTIDE SEQUENCE [LARGE SCALE GENOMIC DNA]</scope>
</reference>
<dbReference type="InterPro" id="IPR029063">
    <property type="entry name" value="SAM-dependent_MTases_sf"/>
</dbReference>
<dbReference type="Pfam" id="PF10294">
    <property type="entry name" value="Methyltransf_16"/>
    <property type="match status" value="1"/>
</dbReference>
<keyword evidence="2" id="KW-1185">Reference proteome</keyword>
<gene>
    <name evidence="1" type="ORF">ZT3D7_G4957</name>
</gene>
<dbReference type="GO" id="GO:0008757">
    <property type="term" value="F:S-adenosylmethionine-dependent methyltransferase activity"/>
    <property type="evidence" value="ECO:0007669"/>
    <property type="project" value="UniProtKB-ARBA"/>
</dbReference>
<dbReference type="PANTHER" id="PTHR14614:SF104">
    <property type="entry name" value="N-METHYLTRANSFERASE, PUTATIVE (AFU_ORTHOLOGUE AFUA_1G17750)-RELATED"/>
    <property type="match status" value="1"/>
</dbReference>
<evidence type="ECO:0000313" key="1">
    <source>
        <dbReference type="EMBL" id="SMQ49806.1"/>
    </source>
</evidence>
<evidence type="ECO:0000313" key="2">
    <source>
        <dbReference type="Proteomes" id="UP000215127"/>
    </source>
</evidence>
<accession>A0A1X7RQY4</accession>
<dbReference type="SUPFAM" id="SSF53335">
    <property type="entry name" value="S-adenosyl-L-methionine-dependent methyltransferases"/>
    <property type="match status" value="1"/>
</dbReference>